<evidence type="ECO:0000256" key="8">
    <source>
        <dbReference type="SAM" id="MobiDB-lite"/>
    </source>
</evidence>
<dbReference type="GO" id="GO:0008168">
    <property type="term" value="F:methyltransferase activity"/>
    <property type="evidence" value="ECO:0007669"/>
    <property type="project" value="UniProtKB-KW"/>
</dbReference>
<sequence>MYRTECPKCRRFHPSQENSHCRSDGQNSRNSKSELETIEKFKKFLKGTSDYPDDSFRQSNQASDWDFGEHLSAVQSRSQSIPNEWESIVSSAEVTPVNSSSHPLSISPQYSDLGGVSSESVTVSQLNEEKDARGVQSTVGDAFHSEDRSRDETVRKNHLLCSASASAPTAGPSKITFEYSGESNYSCSFCARIFANKSILRRHIGVHTGEKEFECGSCGCGFTVKYCLYKHLHSSSGKEPFLCERCGNSFPLKCGLESHFCPKYGTKNFTCDICKKRLSSKKTLKNHRRSHSADNPIKCIPCNTGFTTNSNLRQHQEKFH</sequence>
<reference evidence="10 11" key="1">
    <citation type="journal article" date="2019" name="Sci. Rep.">
        <title>Orb-weaving spider Araneus ventricosus genome elucidates the spidroin gene catalogue.</title>
        <authorList>
            <person name="Kono N."/>
            <person name="Nakamura H."/>
            <person name="Ohtoshi R."/>
            <person name="Moran D.A.P."/>
            <person name="Shinohara A."/>
            <person name="Yoshida Y."/>
            <person name="Fujiwara M."/>
            <person name="Mori M."/>
            <person name="Tomita M."/>
            <person name="Arakawa K."/>
        </authorList>
    </citation>
    <scope>NUCLEOTIDE SEQUENCE [LARGE SCALE GENOMIC DNA]</scope>
</reference>
<dbReference type="EMBL" id="BGPR01117050">
    <property type="protein sequence ID" value="GBN08782.1"/>
    <property type="molecule type" value="Genomic_DNA"/>
</dbReference>
<comment type="caution">
    <text evidence="10">The sequence shown here is derived from an EMBL/GenBank/DDBJ whole genome shotgun (WGS) entry which is preliminary data.</text>
</comment>
<evidence type="ECO:0000256" key="3">
    <source>
        <dbReference type="ARBA" id="ARBA00022737"/>
    </source>
</evidence>
<name>A0A4Y2L2M9_ARAVE</name>
<dbReference type="OrthoDB" id="6077919at2759"/>
<gene>
    <name evidence="10" type="primary">Prdm9_102</name>
    <name evidence="10" type="ORF">AVEN_252990_1</name>
</gene>
<keyword evidence="3" id="KW-0677">Repeat</keyword>
<evidence type="ECO:0000259" key="9">
    <source>
        <dbReference type="PROSITE" id="PS50157"/>
    </source>
</evidence>
<evidence type="ECO:0000256" key="6">
    <source>
        <dbReference type="ARBA" id="ARBA00023242"/>
    </source>
</evidence>
<keyword evidence="10" id="KW-0489">Methyltransferase</keyword>
<keyword evidence="5" id="KW-0862">Zinc</keyword>
<feature type="domain" description="C2H2-type" evidence="9">
    <location>
        <begin position="269"/>
        <end position="296"/>
    </location>
</feature>
<feature type="domain" description="C2H2-type" evidence="9">
    <location>
        <begin position="185"/>
        <end position="212"/>
    </location>
</feature>
<dbReference type="PROSITE" id="PS00028">
    <property type="entry name" value="ZINC_FINGER_C2H2_1"/>
    <property type="match status" value="3"/>
</dbReference>
<keyword evidence="4 7" id="KW-0863">Zinc-finger</keyword>
<dbReference type="InterPro" id="IPR013087">
    <property type="entry name" value="Znf_C2H2_type"/>
</dbReference>
<dbReference type="InterPro" id="IPR036236">
    <property type="entry name" value="Znf_C2H2_sf"/>
</dbReference>
<dbReference type="SUPFAM" id="SSF57667">
    <property type="entry name" value="beta-beta-alpha zinc fingers"/>
    <property type="match status" value="3"/>
</dbReference>
<dbReference type="GO" id="GO:0008270">
    <property type="term" value="F:zinc ion binding"/>
    <property type="evidence" value="ECO:0007669"/>
    <property type="project" value="UniProtKB-KW"/>
</dbReference>
<keyword evidence="6" id="KW-0539">Nucleus</keyword>
<dbReference type="AlphaFoldDB" id="A0A4Y2L2M9"/>
<dbReference type="PROSITE" id="PS50157">
    <property type="entry name" value="ZINC_FINGER_C2H2_2"/>
    <property type="match status" value="4"/>
</dbReference>
<keyword evidence="11" id="KW-1185">Reference proteome</keyword>
<feature type="domain" description="C2H2-type" evidence="9">
    <location>
        <begin position="213"/>
        <end position="240"/>
    </location>
</feature>
<evidence type="ECO:0000256" key="7">
    <source>
        <dbReference type="PROSITE-ProRule" id="PRU00042"/>
    </source>
</evidence>
<dbReference type="GO" id="GO:0010468">
    <property type="term" value="P:regulation of gene expression"/>
    <property type="evidence" value="ECO:0007669"/>
    <property type="project" value="TreeGrafter"/>
</dbReference>
<evidence type="ECO:0000313" key="10">
    <source>
        <dbReference type="EMBL" id="GBN08782.1"/>
    </source>
</evidence>
<evidence type="ECO:0000256" key="5">
    <source>
        <dbReference type="ARBA" id="ARBA00022833"/>
    </source>
</evidence>
<dbReference type="SMART" id="SM00355">
    <property type="entry name" value="ZnF_C2H2"/>
    <property type="match status" value="3"/>
</dbReference>
<organism evidence="10 11">
    <name type="scientific">Araneus ventricosus</name>
    <name type="common">Orbweaver spider</name>
    <name type="synonym">Epeira ventricosa</name>
    <dbReference type="NCBI Taxonomy" id="182803"/>
    <lineage>
        <taxon>Eukaryota</taxon>
        <taxon>Metazoa</taxon>
        <taxon>Ecdysozoa</taxon>
        <taxon>Arthropoda</taxon>
        <taxon>Chelicerata</taxon>
        <taxon>Arachnida</taxon>
        <taxon>Araneae</taxon>
        <taxon>Araneomorphae</taxon>
        <taxon>Entelegynae</taxon>
        <taxon>Araneoidea</taxon>
        <taxon>Araneidae</taxon>
        <taxon>Araneus</taxon>
    </lineage>
</organism>
<evidence type="ECO:0000313" key="11">
    <source>
        <dbReference type="Proteomes" id="UP000499080"/>
    </source>
</evidence>
<dbReference type="Proteomes" id="UP000499080">
    <property type="component" value="Unassembled WGS sequence"/>
</dbReference>
<keyword evidence="2" id="KW-0479">Metal-binding</keyword>
<evidence type="ECO:0000256" key="4">
    <source>
        <dbReference type="ARBA" id="ARBA00022771"/>
    </source>
</evidence>
<dbReference type="PANTHER" id="PTHR16515:SF49">
    <property type="entry name" value="GASTRULA ZINC FINGER PROTEIN XLCGF49.1-LIKE-RELATED"/>
    <property type="match status" value="1"/>
</dbReference>
<dbReference type="PANTHER" id="PTHR16515">
    <property type="entry name" value="PR DOMAIN ZINC FINGER PROTEIN"/>
    <property type="match status" value="1"/>
</dbReference>
<comment type="subcellular location">
    <subcellularLocation>
        <location evidence="1">Nucleus</location>
    </subcellularLocation>
</comment>
<accession>A0A4Y2L2M9</accession>
<evidence type="ECO:0000256" key="2">
    <source>
        <dbReference type="ARBA" id="ARBA00022723"/>
    </source>
</evidence>
<protein>
    <submittedName>
        <fullName evidence="10">Histone-lysine N-methyltransferase PRDM9</fullName>
    </submittedName>
</protein>
<dbReference type="GO" id="GO:0032259">
    <property type="term" value="P:methylation"/>
    <property type="evidence" value="ECO:0007669"/>
    <property type="project" value="UniProtKB-KW"/>
</dbReference>
<evidence type="ECO:0000256" key="1">
    <source>
        <dbReference type="ARBA" id="ARBA00004123"/>
    </source>
</evidence>
<dbReference type="InterPro" id="IPR050331">
    <property type="entry name" value="Zinc_finger"/>
</dbReference>
<dbReference type="Pfam" id="PF12874">
    <property type="entry name" value="zf-met"/>
    <property type="match status" value="1"/>
</dbReference>
<dbReference type="Gene3D" id="3.30.160.60">
    <property type="entry name" value="Classic Zinc Finger"/>
    <property type="match status" value="3"/>
</dbReference>
<dbReference type="GO" id="GO:0005634">
    <property type="term" value="C:nucleus"/>
    <property type="evidence" value="ECO:0007669"/>
    <property type="project" value="UniProtKB-SubCell"/>
</dbReference>
<keyword evidence="10" id="KW-0808">Transferase</keyword>
<proteinExistence type="predicted"/>
<feature type="region of interest" description="Disordered" evidence="8">
    <location>
        <begin position="1"/>
        <end position="34"/>
    </location>
</feature>
<dbReference type="FunFam" id="3.30.160.60:FF:000446">
    <property type="entry name" value="Zinc finger protein"/>
    <property type="match status" value="1"/>
</dbReference>
<feature type="domain" description="C2H2-type" evidence="9">
    <location>
        <begin position="297"/>
        <end position="320"/>
    </location>
</feature>